<dbReference type="InterPro" id="IPR001853">
    <property type="entry name" value="DSBA-like_thioredoxin_dom"/>
</dbReference>
<dbReference type="GO" id="GO:0004364">
    <property type="term" value="F:glutathione transferase activity"/>
    <property type="evidence" value="ECO:0007669"/>
    <property type="project" value="TreeGrafter"/>
</dbReference>
<accession>A0A918RK03</accession>
<protein>
    <recommendedName>
        <fullName evidence="1">DSBA-like thioredoxin domain-containing protein</fullName>
    </recommendedName>
</protein>
<reference evidence="2" key="2">
    <citation type="submission" date="2020-09" db="EMBL/GenBank/DDBJ databases">
        <authorList>
            <person name="Sun Q."/>
            <person name="Kim S."/>
        </authorList>
    </citation>
    <scope>NUCLEOTIDE SEQUENCE</scope>
    <source>
        <strain evidence="2">KCTC 12711</strain>
    </source>
</reference>
<comment type="caution">
    <text evidence="2">The sequence shown here is derived from an EMBL/GenBank/DDBJ whole genome shotgun (WGS) entry which is preliminary data.</text>
</comment>
<dbReference type="GO" id="GO:0006749">
    <property type="term" value="P:glutathione metabolic process"/>
    <property type="evidence" value="ECO:0007669"/>
    <property type="project" value="TreeGrafter"/>
</dbReference>
<keyword evidence="3" id="KW-1185">Reference proteome</keyword>
<feature type="domain" description="DSBA-like thioredoxin" evidence="1">
    <location>
        <begin position="2"/>
        <end position="134"/>
    </location>
</feature>
<name>A0A918RK03_9GAMM</name>
<dbReference type="Pfam" id="PF01323">
    <property type="entry name" value="DSBA"/>
    <property type="match status" value="1"/>
</dbReference>
<dbReference type="EMBL" id="BMXA01000001">
    <property type="protein sequence ID" value="GHA00017.1"/>
    <property type="molecule type" value="Genomic_DNA"/>
</dbReference>
<proteinExistence type="predicted"/>
<gene>
    <name evidence="2" type="ORF">GCM10008090_05850</name>
</gene>
<reference evidence="2" key="1">
    <citation type="journal article" date="2014" name="Int. J. Syst. Evol. Microbiol.">
        <title>Complete genome sequence of Corynebacterium casei LMG S-19264T (=DSM 44701T), isolated from a smear-ripened cheese.</title>
        <authorList>
            <consortium name="US DOE Joint Genome Institute (JGI-PGF)"/>
            <person name="Walter F."/>
            <person name="Albersmeier A."/>
            <person name="Kalinowski J."/>
            <person name="Ruckert C."/>
        </authorList>
    </citation>
    <scope>NUCLEOTIDE SEQUENCE</scope>
    <source>
        <strain evidence="2">KCTC 12711</strain>
    </source>
</reference>
<dbReference type="Proteomes" id="UP000614811">
    <property type="component" value="Unassembled WGS sequence"/>
</dbReference>
<dbReference type="AlphaFoldDB" id="A0A918RK03"/>
<dbReference type="InterPro" id="IPR036249">
    <property type="entry name" value="Thioredoxin-like_sf"/>
</dbReference>
<dbReference type="GO" id="GO:0004602">
    <property type="term" value="F:glutathione peroxidase activity"/>
    <property type="evidence" value="ECO:0007669"/>
    <property type="project" value="TreeGrafter"/>
</dbReference>
<organism evidence="2 3">
    <name type="scientific">Arenicella chitinivorans</name>
    <dbReference type="NCBI Taxonomy" id="1329800"/>
    <lineage>
        <taxon>Bacteria</taxon>
        <taxon>Pseudomonadati</taxon>
        <taxon>Pseudomonadota</taxon>
        <taxon>Gammaproteobacteria</taxon>
        <taxon>Arenicellales</taxon>
        <taxon>Arenicellaceae</taxon>
        <taxon>Arenicella</taxon>
    </lineage>
</organism>
<dbReference type="RefSeq" id="WP_189398500.1">
    <property type="nucleotide sequence ID" value="NZ_BMXA01000001.1"/>
</dbReference>
<evidence type="ECO:0000313" key="3">
    <source>
        <dbReference type="Proteomes" id="UP000614811"/>
    </source>
</evidence>
<sequence length="163" mass="18417">MQLEFWFEFGSTYSYPAAMRIEHLAGAHNLELLWKPFLLCPIFNNQGWNDSPFNTHHAKGKYMWRDMERICEAESIPLKKPSVFPRNGLLASRIACTYAAEKWIPDFIRSVYSANFAMDLDISDSKVIKSCIPSVAGCKDTVVDQASTPSAKVLTKHGQPLSD</sequence>
<dbReference type="InterPro" id="IPR051924">
    <property type="entry name" value="GST_Kappa/NadH"/>
</dbReference>
<dbReference type="PANTHER" id="PTHR42943">
    <property type="entry name" value="GLUTATHIONE S-TRANSFERASE KAPPA"/>
    <property type="match status" value="1"/>
</dbReference>
<evidence type="ECO:0000313" key="2">
    <source>
        <dbReference type="EMBL" id="GHA00017.1"/>
    </source>
</evidence>
<evidence type="ECO:0000259" key="1">
    <source>
        <dbReference type="Pfam" id="PF01323"/>
    </source>
</evidence>
<dbReference type="SUPFAM" id="SSF52833">
    <property type="entry name" value="Thioredoxin-like"/>
    <property type="match status" value="1"/>
</dbReference>
<dbReference type="PANTHER" id="PTHR42943:SF2">
    <property type="entry name" value="GLUTATHIONE S-TRANSFERASE KAPPA 1"/>
    <property type="match status" value="1"/>
</dbReference>
<dbReference type="Gene3D" id="3.40.30.10">
    <property type="entry name" value="Glutaredoxin"/>
    <property type="match status" value="1"/>
</dbReference>